<dbReference type="EMBL" id="AP023413">
    <property type="protein sequence ID" value="BCK77801.1"/>
    <property type="molecule type" value="Genomic_DNA"/>
</dbReference>
<reference evidence="1 2" key="1">
    <citation type="journal article" date="2011" name="Microbiology">
        <title>Transcriptome response to different carbon sources in Acetobacter aceti.</title>
        <authorList>
            <person name="Sakurai K."/>
            <person name="Arai H."/>
            <person name="Ishii M."/>
            <person name="Igarashi Y."/>
        </authorList>
    </citation>
    <scope>NUCLEOTIDE SEQUENCE [LARGE SCALE GENOMIC DNA]</scope>
    <source>
        <strain evidence="1 2">NBRC 14818</strain>
    </source>
</reference>
<protein>
    <submittedName>
        <fullName evidence="1">Uncharacterized protein</fullName>
    </submittedName>
</protein>
<keyword evidence="2" id="KW-1185">Reference proteome</keyword>
<proteinExistence type="predicted"/>
<dbReference type="AlphaFoldDB" id="A0AB33IK19"/>
<accession>A0AB33IK19</accession>
<organism evidence="1 2">
    <name type="scientific">Acetobacter aceti NBRC 14818</name>
    <dbReference type="NCBI Taxonomy" id="887700"/>
    <lineage>
        <taxon>Bacteria</taxon>
        <taxon>Pseudomonadati</taxon>
        <taxon>Pseudomonadota</taxon>
        <taxon>Alphaproteobacteria</taxon>
        <taxon>Acetobacterales</taxon>
        <taxon>Acetobacteraceae</taxon>
        <taxon>Acetobacter</taxon>
        <taxon>Acetobacter subgen. Acetobacter</taxon>
    </lineage>
</organism>
<gene>
    <name evidence="1" type="ORF">EMQ_P306</name>
</gene>
<dbReference type="RefSeq" id="WP_048874234.1">
    <property type="nucleotide sequence ID" value="NZ_AP023413.1"/>
</dbReference>
<dbReference type="Proteomes" id="UP000516424">
    <property type="component" value="Plasmid pAACEN3"/>
</dbReference>
<evidence type="ECO:0000313" key="1">
    <source>
        <dbReference type="EMBL" id="BCK77801.1"/>
    </source>
</evidence>
<evidence type="ECO:0000313" key="2">
    <source>
        <dbReference type="Proteomes" id="UP000516424"/>
    </source>
</evidence>
<keyword evidence="1" id="KW-0614">Plasmid</keyword>
<sequence>MAHGKHIVSGLIITIGINFFLSTAQALAETASWVPVKLTRIARNVDHDPKGIWPDSDVPRTDILYGEYQSAKPRGTVAISMLIGGVCDSPSECPVRAVFVPKGSTTKQDLADGSDQVCASGDGIELKTDLTALRGCNVPVKFNPIKSAH</sequence>
<name>A0AB33IK19_ACEAC</name>
<geneLocation type="plasmid" evidence="1 2">
    <name>pAACEN3</name>
</geneLocation>